<dbReference type="PANTHER" id="PTHR30086">
    <property type="entry name" value="ARGININE EXPORTER PROTEIN ARGO"/>
    <property type="match status" value="1"/>
</dbReference>
<evidence type="ECO:0000313" key="7">
    <source>
        <dbReference type="EMBL" id="SFS74009.1"/>
    </source>
</evidence>
<sequence>MVLTALGLGAFLAATPSLVTALQLGGAAYLAYLAWTTWRTAAAPVEIATTPTRAFRKGFLVNIANPKIALFFTAFLPQFLGDAEKNPTLQLLLLGFLLQSLGLLTDLAIGCAAGAVRDRLLHRPRPRTLLNHLAATTYATLGVTLLAKTLR</sequence>
<proteinExistence type="predicted"/>
<evidence type="ECO:0000256" key="6">
    <source>
        <dbReference type="SAM" id="Phobius"/>
    </source>
</evidence>
<protein>
    <submittedName>
        <fullName evidence="7">Threonine/homoserine/homoserine lactone efflux protein</fullName>
    </submittedName>
</protein>
<dbReference type="GO" id="GO:0005886">
    <property type="term" value="C:plasma membrane"/>
    <property type="evidence" value="ECO:0007669"/>
    <property type="project" value="UniProtKB-SubCell"/>
</dbReference>
<dbReference type="AlphaFoldDB" id="A0A1I6SAL8"/>
<keyword evidence="4 6" id="KW-1133">Transmembrane helix</keyword>
<dbReference type="PANTHER" id="PTHR30086:SF20">
    <property type="entry name" value="ARGININE EXPORTER PROTEIN ARGO-RELATED"/>
    <property type="match status" value="1"/>
</dbReference>
<gene>
    <name evidence="7" type="ORF">SAMN05660874_03042</name>
</gene>
<dbReference type="EMBL" id="FOZX01000004">
    <property type="protein sequence ID" value="SFS74009.1"/>
    <property type="molecule type" value="Genomic_DNA"/>
</dbReference>
<evidence type="ECO:0000313" key="8">
    <source>
        <dbReference type="Proteomes" id="UP000198852"/>
    </source>
</evidence>
<comment type="subcellular location">
    <subcellularLocation>
        <location evidence="1">Cell membrane</location>
        <topology evidence="1">Multi-pass membrane protein</topology>
    </subcellularLocation>
</comment>
<evidence type="ECO:0000256" key="1">
    <source>
        <dbReference type="ARBA" id="ARBA00004651"/>
    </source>
</evidence>
<keyword evidence="3 6" id="KW-0812">Transmembrane</keyword>
<feature type="transmembrane region" description="Helical" evidence="6">
    <location>
        <begin position="91"/>
        <end position="116"/>
    </location>
</feature>
<evidence type="ECO:0000256" key="3">
    <source>
        <dbReference type="ARBA" id="ARBA00022692"/>
    </source>
</evidence>
<name>A0A1I6SAL8_9PSEU</name>
<reference evidence="8" key="1">
    <citation type="submission" date="2016-10" db="EMBL/GenBank/DDBJ databases">
        <authorList>
            <person name="Varghese N."/>
            <person name="Submissions S."/>
        </authorList>
    </citation>
    <scope>NUCLEOTIDE SEQUENCE [LARGE SCALE GENOMIC DNA]</scope>
    <source>
        <strain evidence="8">DSM 44771</strain>
    </source>
</reference>
<evidence type="ECO:0000256" key="4">
    <source>
        <dbReference type="ARBA" id="ARBA00022989"/>
    </source>
</evidence>
<dbReference type="RefSeq" id="WP_342742621.1">
    <property type="nucleotide sequence ID" value="NZ_FOZX01000004.1"/>
</dbReference>
<evidence type="ECO:0000256" key="5">
    <source>
        <dbReference type="ARBA" id="ARBA00023136"/>
    </source>
</evidence>
<dbReference type="Pfam" id="PF01810">
    <property type="entry name" value="LysE"/>
    <property type="match status" value="1"/>
</dbReference>
<feature type="transmembrane region" description="Helical" evidence="6">
    <location>
        <begin position="128"/>
        <end position="147"/>
    </location>
</feature>
<dbReference type="GO" id="GO:0015171">
    <property type="term" value="F:amino acid transmembrane transporter activity"/>
    <property type="evidence" value="ECO:0007669"/>
    <property type="project" value="TreeGrafter"/>
</dbReference>
<keyword evidence="5 6" id="KW-0472">Membrane</keyword>
<keyword evidence="2" id="KW-1003">Cell membrane</keyword>
<evidence type="ECO:0000256" key="2">
    <source>
        <dbReference type="ARBA" id="ARBA00022475"/>
    </source>
</evidence>
<accession>A0A1I6SAL8</accession>
<organism evidence="7 8">
    <name type="scientific">Saccharopolyspora flava</name>
    <dbReference type="NCBI Taxonomy" id="95161"/>
    <lineage>
        <taxon>Bacteria</taxon>
        <taxon>Bacillati</taxon>
        <taxon>Actinomycetota</taxon>
        <taxon>Actinomycetes</taxon>
        <taxon>Pseudonocardiales</taxon>
        <taxon>Pseudonocardiaceae</taxon>
        <taxon>Saccharopolyspora</taxon>
    </lineage>
</organism>
<dbReference type="STRING" id="95161.SAMN05660874_03042"/>
<dbReference type="Proteomes" id="UP000198852">
    <property type="component" value="Unassembled WGS sequence"/>
</dbReference>
<dbReference type="InterPro" id="IPR001123">
    <property type="entry name" value="LeuE-type"/>
</dbReference>
<keyword evidence="8" id="KW-1185">Reference proteome</keyword>